<reference evidence="10 11" key="1">
    <citation type="submission" date="2024-03" db="EMBL/GenBank/DDBJ databases">
        <title>Sulfurimonas sp. HSL3-1.</title>
        <authorList>
            <person name="Wang S."/>
        </authorList>
    </citation>
    <scope>NUCLEOTIDE SEQUENCE [LARGE SCALE GENOMIC DNA]</scope>
    <source>
        <strain evidence="10 11">HSL3-1</strain>
    </source>
</reference>
<sequence length="210" mass="23241">MNALRDLIVKEGWKPIGIAAAAALLCALFDWELMSWFFIAAAGYLLWKYRKPARTAAYFEKGSVTAPCDGRVTAIDTLPDGSVSVEIETGWFDAALLTVPFVEGVPSFETVTRGSRLARRSPLFETLNERGAIVFEDEEGRSVTLTHILMLTPFALLIDTNLPGKRRMRGERYGVLTHGVTRLTLPASTRVAVNPGERVYATQTLLGYMR</sequence>
<keyword evidence="1" id="KW-1003">Cell membrane</keyword>
<gene>
    <name evidence="10" type="ORF">WCY31_10080</name>
</gene>
<dbReference type="PANTHER" id="PTHR35809">
    <property type="entry name" value="ARCHAETIDYLSERINE DECARBOXYLASE PROENZYME-RELATED"/>
    <property type="match status" value="1"/>
</dbReference>
<dbReference type="RefSeq" id="WP_345969696.1">
    <property type="nucleotide sequence ID" value="NZ_CP147920.1"/>
</dbReference>
<evidence type="ECO:0000256" key="6">
    <source>
        <dbReference type="ARBA" id="ARBA00023209"/>
    </source>
</evidence>
<dbReference type="Proteomes" id="UP001447842">
    <property type="component" value="Chromosome"/>
</dbReference>
<keyword evidence="8" id="KW-0670">Pyruvate</keyword>
<evidence type="ECO:0000256" key="9">
    <source>
        <dbReference type="SAM" id="Phobius"/>
    </source>
</evidence>
<evidence type="ECO:0000256" key="8">
    <source>
        <dbReference type="ARBA" id="ARBA00023317"/>
    </source>
</evidence>
<evidence type="ECO:0000256" key="3">
    <source>
        <dbReference type="ARBA" id="ARBA00023098"/>
    </source>
</evidence>
<feature type="transmembrane region" description="Helical" evidence="9">
    <location>
        <begin position="20"/>
        <end position="47"/>
    </location>
</feature>
<evidence type="ECO:0000256" key="4">
    <source>
        <dbReference type="ARBA" id="ARBA00023136"/>
    </source>
</evidence>
<evidence type="ECO:0000256" key="5">
    <source>
        <dbReference type="ARBA" id="ARBA00023145"/>
    </source>
</evidence>
<evidence type="ECO:0000313" key="11">
    <source>
        <dbReference type="Proteomes" id="UP001447842"/>
    </source>
</evidence>
<keyword evidence="5" id="KW-0865">Zymogen</keyword>
<keyword evidence="7" id="KW-1208">Phospholipid metabolism</keyword>
<organism evidence="10 11">
    <name type="scientific">Sulfurimonas diazotrophicus</name>
    <dbReference type="NCBI Taxonomy" id="3131939"/>
    <lineage>
        <taxon>Bacteria</taxon>
        <taxon>Pseudomonadati</taxon>
        <taxon>Campylobacterota</taxon>
        <taxon>Epsilonproteobacteria</taxon>
        <taxon>Campylobacterales</taxon>
        <taxon>Sulfurimonadaceae</taxon>
        <taxon>Sulfurimonas</taxon>
    </lineage>
</organism>
<dbReference type="EMBL" id="CP147920">
    <property type="protein sequence ID" value="XAU14589.1"/>
    <property type="molecule type" value="Genomic_DNA"/>
</dbReference>
<evidence type="ECO:0000256" key="2">
    <source>
        <dbReference type="ARBA" id="ARBA00022516"/>
    </source>
</evidence>
<evidence type="ECO:0000256" key="1">
    <source>
        <dbReference type="ARBA" id="ARBA00022475"/>
    </source>
</evidence>
<proteinExistence type="predicted"/>
<evidence type="ECO:0000313" key="10">
    <source>
        <dbReference type="EMBL" id="XAU14589.1"/>
    </source>
</evidence>
<keyword evidence="4 9" id="KW-0472">Membrane</keyword>
<name>A0ABZ3H8U0_9BACT</name>
<evidence type="ECO:0000256" key="7">
    <source>
        <dbReference type="ARBA" id="ARBA00023264"/>
    </source>
</evidence>
<keyword evidence="9" id="KW-0812">Transmembrane</keyword>
<keyword evidence="3" id="KW-0443">Lipid metabolism</keyword>
<evidence type="ECO:0008006" key="12">
    <source>
        <dbReference type="Google" id="ProtNLM"/>
    </source>
</evidence>
<protein>
    <recommendedName>
        <fullName evidence="12">Phosphatidylserine decarboxylase</fullName>
    </recommendedName>
</protein>
<dbReference type="PANTHER" id="PTHR35809:SF1">
    <property type="entry name" value="ARCHAETIDYLSERINE DECARBOXYLASE PROENZYME-RELATED"/>
    <property type="match status" value="1"/>
</dbReference>
<keyword evidence="6" id="KW-0594">Phospholipid biosynthesis</keyword>
<keyword evidence="2" id="KW-0444">Lipid biosynthesis</keyword>
<keyword evidence="9" id="KW-1133">Transmembrane helix</keyword>
<dbReference type="InterPro" id="IPR033175">
    <property type="entry name" value="PSD-A"/>
</dbReference>
<keyword evidence="11" id="KW-1185">Reference proteome</keyword>
<accession>A0ABZ3H8U0</accession>